<reference evidence="1 2" key="1">
    <citation type="submission" date="2020-03" db="EMBL/GenBank/DDBJ databases">
        <title>Genome Sequence of industrial isolate, B5A.</title>
        <authorList>
            <person name="Sharma S."/>
            <person name="Patil P.B."/>
            <person name="Korpole S."/>
        </authorList>
    </citation>
    <scope>NUCLEOTIDE SEQUENCE [LARGE SCALE GENOMIC DNA]</scope>
    <source>
        <strain evidence="1 2">PI-S10-B5A</strain>
    </source>
</reference>
<keyword evidence="2" id="KW-1185">Reference proteome</keyword>
<name>A0ABX1VS18_9FIRM</name>
<dbReference type="EMBL" id="JAAOXG010000032">
    <property type="protein sequence ID" value="NNJ31151.1"/>
    <property type="molecule type" value="Genomic_DNA"/>
</dbReference>
<proteinExistence type="predicted"/>
<accession>A0ABX1VS18</accession>
<dbReference type="Proteomes" id="UP000539052">
    <property type="component" value="Unassembled WGS sequence"/>
</dbReference>
<dbReference type="RefSeq" id="WP_170822303.1">
    <property type="nucleotide sequence ID" value="NZ_JAAOXG010000032.1"/>
</dbReference>
<sequence>MEDSILLEILKEMQKKYQCMTEIERITGEVGEFLSRNDQTSVQMLLGMRQDEMDKTDVIDRNIKCLISVLTPEEALKAESWIIGKENYETNSQISEKVNEKGKNIQQILKRTIEIDKYINTRIAGTHSFYIK</sequence>
<evidence type="ECO:0000313" key="1">
    <source>
        <dbReference type="EMBL" id="NNJ31151.1"/>
    </source>
</evidence>
<comment type="caution">
    <text evidence="1">The sequence shown here is derived from an EMBL/GenBank/DDBJ whole genome shotgun (WGS) entry which is preliminary data.</text>
</comment>
<protein>
    <recommendedName>
        <fullName evidence="3">FlgN protein</fullName>
    </recommendedName>
</protein>
<gene>
    <name evidence="1" type="ORF">G9470_15290</name>
</gene>
<organism evidence="1 2">
    <name type="scientific">Lacrimispora defluvii</name>
    <dbReference type="NCBI Taxonomy" id="2719233"/>
    <lineage>
        <taxon>Bacteria</taxon>
        <taxon>Bacillati</taxon>
        <taxon>Bacillota</taxon>
        <taxon>Clostridia</taxon>
        <taxon>Lachnospirales</taxon>
        <taxon>Lachnospiraceae</taxon>
        <taxon>Lacrimispora</taxon>
    </lineage>
</organism>
<evidence type="ECO:0008006" key="3">
    <source>
        <dbReference type="Google" id="ProtNLM"/>
    </source>
</evidence>
<evidence type="ECO:0000313" key="2">
    <source>
        <dbReference type="Proteomes" id="UP000539052"/>
    </source>
</evidence>